<feature type="domain" description="4Fe-4S" evidence="7">
    <location>
        <begin position="363"/>
        <end position="422"/>
    </location>
</feature>
<name>A0A9D2S590_9FIRM</name>
<dbReference type="InterPro" id="IPR007202">
    <property type="entry name" value="4Fe-4S_dom"/>
</dbReference>
<dbReference type="InterPro" id="IPR009016">
    <property type="entry name" value="Fe_hydrogenase"/>
</dbReference>
<dbReference type="Proteomes" id="UP000824208">
    <property type="component" value="Unassembled WGS sequence"/>
</dbReference>
<evidence type="ECO:0000256" key="2">
    <source>
        <dbReference type="ARBA" id="ARBA00022723"/>
    </source>
</evidence>
<feature type="domain" description="4Fe-4S ferredoxin-type" evidence="6">
    <location>
        <begin position="32"/>
        <end position="61"/>
    </location>
</feature>
<reference evidence="8" key="2">
    <citation type="submission" date="2021-04" db="EMBL/GenBank/DDBJ databases">
        <authorList>
            <person name="Gilroy R."/>
        </authorList>
    </citation>
    <scope>NUCLEOTIDE SEQUENCE</scope>
    <source>
        <strain evidence="8">CHK189-11263</strain>
    </source>
</reference>
<dbReference type="SUPFAM" id="SSF53920">
    <property type="entry name" value="Fe-only hydrogenase"/>
    <property type="match status" value="1"/>
</dbReference>
<protein>
    <submittedName>
        <fullName evidence="8">4Fe-4S binding protein</fullName>
    </submittedName>
</protein>
<evidence type="ECO:0000256" key="5">
    <source>
        <dbReference type="SAM" id="MobiDB-lite"/>
    </source>
</evidence>
<organism evidence="8 9">
    <name type="scientific">Candidatus Flavonifractor intestinipullorum</name>
    <dbReference type="NCBI Taxonomy" id="2838587"/>
    <lineage>
        <taxon>Bacteria</taxon>
        <taxon>Bacillati</taxon>
        <taxon>Bacillota</taxon>
        <taxon>Clostridia</taxon>
        <taxon>Eubacteriales</taxon>
        <taxon>Oscillospiraceae</taxon>
        <taxon>Flavonifractor</taxon>
    </lineage>
</organism>
<evidence type="ECO:0000313" key="8">
    <source>
        <dbReference type="EMBL" id="HJB57177.1"/>
    </source>
</evidence>
<sequence length="439" mass="48162">MKHAVVLDVKRCRGCTTCIKNCPTEAIRVRRGKAIILPDRCIDCGRCIQVCPHRAIRSVSDALDRLREFRYCVAVPEPALYGQFHHLKQVDQVLNGLLKVGFHKVFEAAKAAEILTEYVARRTEGSPAQAPLISPHCPAILRLIRIRFPRLIPHLDPLVMPMELAATLARKEACAETGLPPEEIGVFAIVPCPAKVTAAHNPEGLTAPVLDGALSIRDVYLHLLHPMEELPPEKLLPMSAAGATGVGVAVSGGTSRARQAGRYVAVDGIENCIQMLEEIEDNRQPEVDFIELSACTQGCVGGCLTVENPYAARMRLERIMGEMPPVAWPAQPEEMDQEIVTFSRTPQYSPAFRLDPDRAEAMAKHLRIEALEATLPGLHCGSCGAPNCHAFAEDVVLGRASADDCIFKVRERMRDMAGPAGDEYLPPPFRQKTPQTKNK</sequence>
<gene>
    <name evidence="8" type="ORF">H9714_06460</name>
</gene>
<dbReference type="AlphaFoldDB" id="A0A9D2S590"/>
<dbReference type="InterPro" id="IPR004108">
    <property type="entry name" value="Fe_hydrogenase_lsu_C"/>
</dbReference>
<reference evidence="8" key="1">
    <citation type="journal article" date="2021" name="PeerJ">
        <title>Extensive microbial diversity within the chicken gut microbiome revealed by metagenomics and culture.</title>
        <authorList>
            <person name="Gilroy R."/>
            <person name="Ravi A."/>
            <person name="Getino M."/>
            <person name="Pursley I."/>
            <person name="Horton D.L."/>
            <person name="Alikhan N.F."/>
            <person name="Baker D."/>
            <person name="Gharbi K."/>
            <person name="Hall N."/>
            <person name="Watson M."/>
            <person name="Adriaenssens E.M."/>
            <person name="Foster-Nyarko E."/>
            <person name="Jarju S."/>
            <person name="Secka A."/>
            <person name="Antonio M."/>
            <person name="Oren A."/>
            <person name="Chaudhuri R.R."/>
            <person name="La Ragione R."/>
            <person name="Hildebrand F."/>
            <person name="Pallen M.J."/>
        </authorList>
    </citation>
    <scope>NUCLEOTIDE SEQUENCE</scope>
    <source>
        <strain evidence="8">CHK189-11263</strain>
    </source>
</reference>
<proteinExistence type="predicted"/>
<keyword evidence="1" id="KW-0004">4Fe-4S</keyword>
<dbReference type="Gene3D" id="1.10.15.40">
    <property type="entry name" value="Electron transport complex subunit B, putative Fe-S cluster"/>
    <property type="match status" value="1"/>
</dbReference>
<dbReference type="GO" id="GO:0051539">
    <property type="term" value="F:4 iron, 4 sulfur cluster binding"/>
    <property type="evidence" value="ECO:0007669"/>
    <property type="project" value="UniProtKB-KW"/>
</dbReference>
<dbReference type="Pfam" id="PF02906">
    <property type="entry name" value="Fe_hyd_lg_C"/>
    <property type="match status" value="2"/>
</dbReference>
<accession>A0A9D2S590</accession>
<evidence type="ECO:0000256" key="3">
    <source>
        <dbReference type="ARBA" id="ARBA00023004"/>
    </source>
</evidence>
<dbReference type="Pfam" id="PF04060">
    <property type="entry name" value="FeS"/>
    <property type="match status" value="1"/>
</dbReference>
<dbReference type="GO" id="GO:0046872">
    <property type="term" value="F:metal ion binding"/>
    <property type="evidence" value="ECO:0007669"/>
    <property type="project" value="UniProtKB-KW"/>
</dbReference>
<evidence type="ECO:0000259" key="6">
    <source>
        <dbReference type="PROSITE" id="PS51379"/>
    </source>
</evidence>
<comment type="caution">
    <text evidence="8">The sequence shown here is derived from an EMBL/GenBank/DDBJ whole genome shotgun (WGS) entry which is preliminary data.</text>
</comment>
<keyword evidence="2" id="KW-0479">Metal-binding</keyword>
<evidence type="ECO:0000256" key="1">
    <source>
        <dbReference type="ARBA" id="ARBA00022485"/>
    </source>
</evidence>
<dbReference type="Gene3D" id="3.30.70.20">
    <property type="match status" value="1"/>
</dbReference>
<dbReference type="EMBL" id="DWYC01000054">
    <property type="protein sequence ID" value="HJB57177.1"/>
    <property type="molecule type" value="Genomic_DNA"/>
</dbReference>
<keyword evidence="4" id="KW-0411">Iron-sulfur</keyword>
<dbReference type="Pfam" id="PF13237">
    <property type="entry name" value="Fer4_10"/>
    <property type="match status" value="1"/>
</dbReference>
<feature type="domain" description="4Fe-4S ferredoxin-type" evidence="6">
    <location>
        <begin position="3"/>
        <end position="31"/>
    </location>
</feature>
<dbReference type="InterPro" id="IPR017900">
    <property type="entry name" value="4Fe4S_Fe_S_CS"/>
</dbReference>
<dbReference type="PROSITE" id="PS00198">
    <property type="entry name" value="4FE4S_FER_1"/>
    <property type="match status" value="1"/>
</dbReference>
<evidence type="ECO:0000259" key="7">
    <source>
        <dbReference type="PROSITE" id="PS51656"/>
    </source>
</evidence>
<dbReference type="SUPFAM" id="SSF54862">
    <property type="entry name" value="4Fe-4S ferredoxins"/>
    <property type="match status" value="1"/>
</dbReference>
<evidence type="ECO:0000256" key="4">
    <source>
        <dbReference type="ARBA" id="ARBA00023014"/>
    </source>
</evidence>
<dbReference type="InterPro" id="IPR050340">
    <property type="entry name" value="Cytosolic_Fe-S_CAF"/>
</dbReference>
<dbReference type="PROSITE" id="PS51656">
    <property type="entry name" value="4FE4S"/>
    <property type="match status" value="1"/>
</dbReference>
<evidence type="ECO:0000313" key="9">
    <source>
        <dbReference type="Proteomes" id="UP000824208"/>
    </source>
</evidence>
<dbReference type="Gene3D" id="3.40.950.10">
    <property type="entry name" value="Fe-only Hydrogenase (Larger Subunit), Chain L, domain 3"/>
    <property type="match status" value="1"/>
</dbReference>
<keyword evidence="3" id="KW-0408">Iron</keyword>
<dbReference type="InterPro" id="IPR017896">
    <property type="entry name" value="4Fe4S_Fe-S-bd"/>
</dbReference>
<dbReference type="PROSITE" id="PS51379">
    <property type="entry name" value="4FE4S_FER_2"/>
    <property type="match status" value="2"/>
</dbReference>
<feature type="region of interest" description="Disordered" evidence="5">
    <location>
        <begin position="417"/>
        <end position="439"/>
    </location>
</feature>
<dbReference type="PANTHER" id="PTHR11615">
    <property type="entry name" value="NITRATE, FORMATE, IRON DEHYDROGENASE"/>
    <property type="match status" value="1"/>
</dbReference>